<dbReference type="InterPro" id="IPR029052">
    <property type="entry name" value="Metallo-depent_PP-like"/>
</dbReference>
<dbReference type="InterPro" id="IPR000612">
    <property type="entry name" value="PMP3"/>
</dbReference>
<dbReference type="PROSITE" id="PS00125">
    <property type="entry name" value="SER_THR_PHOSPHATASE"/>
    <property type="match status" value="1"/>
</dbReference>
<dbReference type="InterPro" id="IPR006186">
    <property type="entry name" value="Ser/Thr-sp_prot-phosphatase"/>
</dbReference>
<keyword evidence="6" id="KW-0378">Hydrolase</keyword>
<comment type="catalytic activity">
    <reaction evidence="6">
        <text>O-phospho-L-threonyl-[protein] + H2O = L-threonyl-[protein] + phosphate</text>
        <dbReference type="Rhea" id="RHEA:47004"/>
        <dbReference type="Rhea" id="RHEA-COMP:11060"/>
        <dbReference type="Rhea" id="RHEA-COMP:11605"/>
        <dbReference type="ChEBI" id="CHEBI:15377"/>
        <dbReference type="ChEBI" id="CHEBI:30013"/>
        <dbReference type="ChEBI" id="CHEBI:43474"/>
        <dbReference type="ChEBI" id="CHEBI:61977"/>
        <dbReference type="EC" id="3.1.3.16"/>
    </reaction>
</comment>
<feature type="transmembrane region" description="Helical" evidence="7">
    <location>
        <begin position="363"/>
        <end position="383"/>
    </location>
</feature>
<dbReference type="Proteomes" id="UP000035680">
    <property type="component" value="Unassembled WGS sequence"/>
</dbReference>
<evidence type="ECO:0000256" key="4">
    <source>
        <dbReference type="ARBA" id="ARBA00022989"/>
    </source>
</evidence>
<proteinExistence type="inferred from homology"/>
<dbReference type="GO" id="GO:0016020">
    <property type="term" value="C:membrane"/>
    <property type="evidence" value="ECO:0007669"/>
    <property type="project" value="UniProtKB-SubCell"/>
</dbReference>
<protein>
    <recommendedName>
        <fullName evidence="6">Serine/threonine-protein phosphatase</fullName>
        <ecNumber evidence="6">3.1.3.16</ecNumber>
    </recommendedName>
</protein>
<evidence type="ECO:0000313" key="10">
    <source>
        <dbReference type="WBParaSite" id="SVE_0411500.1"/>
    </source>
</evidence>
<reference evidence="9" key="1">
    <citation type="submission" date="2014-07" db="EMBL/GenBank/DDBJ databases">
        <authorList>
            <person name="Martin A.A"/>
            <person name="De Silva N."/>
        </authorList>
    </citation>
    <scope>NUCLEOTIDE SEQUENCE</scope>
</reference>
<comment type="subcellular location">
    <subcellularLocation>
        <location evidence="1">Membrane</location>
    </subcellularLocation>
</comment>
<keyword evidence="4 7" id="KW-1133">Transmembrane helix</keyword>
<evidence type="ECO:0000256" key="7">
    <source>
        <dbReference type="SAM" id="Phobius"/>
    </source>
</evidence>
<comment type="similarity">
    <text evidence="2">Belongs to the UPF0057 (PMP3) family.</text>
</comment>
<dbReference type="GO" id="GO:0004722">
    <property type="term" value="F:protein serine/threonine phosphatase activity"/>
    <property type="evidence" value="ECO:0007669"/>
    <property type="project" value="UniProtKB-EC"/>
</dbReference>
<dbReference type="SMART" id="SM00156">
    <property type="entry name" value="PP2Ac"/>
    <property type="match status" value="1"/>
</dbReference>
<reference evidence="10" key="2">
    <citation type="submission" date="2015-08" db="UniProtKB">
        <authorList>
            <consortium name="WormBaseParasite"/>
        </authorList>
    </citation>
    <scope>IDENTIFICATION</scope>
</reference>
<dbReference type="PRINTS" id="PR00114">
    <property type="entry name" value="STPHPHTASE"/>
</dbReference>
<evidence type="ECO:0000256" key="3">
    <source>
        <dbReference type="ARBA" id="ARBA00022692"/>
    </source>
</evidence>
<keyword evidence="5 7" id="KW-0472">Membrane</keyword>
<evidence type="ECO:0000256" key="6">
    <source>
        <dbReference type="RuleBase" id="RU004273"/>
    </source>
</evidence>
<dbReference type="Pfam" id="PF01679">
    <property type="entry name" value="Pmp3"/>
    <property type="match status" value="1"/>
</dbReference>
<organism evidence="9 10">
    <name type="scientific">Strongyloides venezuelensis</name>
    <name type="common">Threadworm</name>
    <dbReference type="NCBI Taxonomy" id="75913"/>
    <lineage>
        <taxon>Eukaryota</taxon>
        <taxon>Metazoa</taxon>
        <taxon>Ecdysozoa</taxon>
        <taxon>Nematoda</taxon>
        <taxon>Chromadorea</taxon>
        <taxon>Rhabditida</taxon>
        <taxon>Tylenchina</taxon>
        <taxon>Panagrolaimomorpha</taxon>
        <taxon>Strongyloidoidea</taxon>
        <taxon>Strongyloididae</taxon>
        <taxon>Strongyloides</taxon>
    </lineage>
</organism>
<dbReference type="GO" id="GO:0005634">
    <property type="term" value="C:nucleus"/>
    <property type="evidence" value="ECO:0007669"/>
    <property type="project" value="TreeGrafter"/>
</dbReference>
<comment type="similarity">
    <text evidence="6">Belongs to the PPP phosphatase family.</text>
</comment>
<keyword evidence="9" id="KW-1185">Reference proteome</keyword>
<dbReference type="WBParaSite" id="SVE_0411500.1">
    <property type="protein sequence ID" value="SVE_0411500.1"/>
    <property type="gene ID" value="SVE_0411500"/>
</dbReference>
<dbReference type="PANTHER" id="PTHR11668">
    <property type="entry name" value="SERINE/THREONINE PROTEIN PHOSPHATASE"/>
    <property type="match status" value="1"/>
</dbReference>
<dbReference type="STRING" id="75913.A0A0K0F5M3"/>
<dbReference type="AlphaFoldDB" id="A0A0K0F5M3"/>
<dbReference type="Pfam" id="PF00149">
    <property type="entry name" value="Metallophos"/>
    <property type="match status" value="1"/>
</dbReference>
<accession>A0A0K0F5M3</accession>
<feature type="domain" description="Serine/threonine specific protein phosphatases" evidence="8">
    <location>
        <begin position="155"/>
        <end position="160"/>
    </location>
</feature>
<evidence type="ECO:0000259" key="8">
    <source>
        <dbReference type="PROSITE" id="PS00125"/>
    </source>
</evidence>
<dbReference type="SUPFAM" id="SSF56300">
    <property type="entry name" value="Metallo-dependent phosphatases"/>
    <property type="match status" value="1"/>
</dbReference>
<name>A0A0K0F5M3_STRVS</name>
<evidence type="ECO:0000256" key="5">
    <source>
        <dbReference type="ARBA" id="ARBA00023136"/>
    </source>
</evidence>
<evidence type="ECO:0000313" key="9">
    <source>
        <dbReference type="Proteomes" id="UP000035680"/>
    </source>
</evidence>
<sequence>MPTKETNIKKEEPMLQRLGLVKLTPAEKIKSVPTKTREEAKNWVCDIVNRLITDWIPQIAPVMFSEVELIELCYRAREGFWKDKGIVNVTPPVTLVGDIHGQFQDLKAIFLHNGCPPDKKYVFLGDYVDRGPFSIECITLLLALRILYPDNIIVLRGNHESQPVNMHYGFFKECKMRYSTSLYEAFQRAFNCLPFCANVGGKILCMHGGITNEIGSLKELELIDIPCEIPELGVLAELTWADPVDNPSTPLYTASPRGAGHLFGKLALNDFLKLHKLNLIVRGHQVVQDGYELFGDKRLATLFSAPTYTGTHNNYGAIMHVSDDFTISFTCFKDKYVETECKDNDKTISPLGVLLTNGFDAQFVINVLLTLLSVIPSLIYGVWLPLSLIPGFIHGFWIVAYDGVFAESPEIITSMCPIIA</sequence>
<dbReference type="GO" id="GO:0005737">
    <property type="term" value="C:cytoplasm"/>
    <property type="evidence" value="ECO:0007669"/>
    <property type="project" value="TreeGrafter"/>
</dbReference>
<dbReference type="PANTHER" id="PTHR11668:SF506">
    <property type="entry name" value="SERINE_THREONINE-PROTEIN PHOSPHATASE"/>
    <property type="match status" value="1"/>
</dbReference>
<evidence type="ECO:0000256" key="1">
    <source>
        <dbReference type="ARBA" id="ARBA00004370"/>
    </source>
</evidence>
<keyword evidence="3 7" id="KW-0812">Transmembrane</keyword>
<dbReference type="EC" id="3.1.3.16" evidence="6"/>
<dbReference type="InterPro" id="IPR004843">
    <property type="entry name" value="Calcineurin-like_PHP"/>
</dbReference>
<dbReference type="Gene3D" id="3.60.21.10">
    <property type="match status" value="1"/>
</dbReference>
<dbReference type="InterPro" id="IPR050341">
    <property type="entry name" value="PP1_catalytic_subunit"/>
</dbReference>
<evidence type="ECO:0000256" key="2">
    <source>
        <dbReference type="ARBA" id="ARBA00009530"/>
    </source>
</evidence>